<comment type="caution">
    <text evidence="2">The sequence shown here is derived from an EMBL/GenBank/DDBJ whole genome shotgun (WGS) entry which is preliminary data.</text>
</comment>
<evidence type="ECO:0000313" key="2">
    <source>
        <dbReference type="EMBL" id="TEB26810.1"/>
    </source>
</evidence>
<protein>
    <submittedName>
        <fullName evidence="2">Uncharacterized protein</fullName>
    </submittedName>
</protein>
<dbReference type="Proteomes" id="UP000298030">
    <property type="component" value="Unassembled WGS sequence"/>
</dbReference>
<keyword evidence="3" id="KW-1185">Reference proteome</keyword>
<sequence length="154" mass="16506">MSAKEGLDSPNHPSCVGSQQQPRLCPESMVVDVPGFYVQGDGSLGCRLETRLSGVGCGERAELQGQEETTHVSVRLAGGALVSENGVAAISLYARRRVRRVVAVLTELVESTSGVSTFHRTRCSTNTIARARIKAAKHSSPWSDTQQGLWEPKG</sequence>
<name>A0A4Y7SY94_COPMI</name>
<evidence type="ECO:0000256" key="1">
    <source>
        <dbReference type="SAM" id="MobiDB-lite"/>
    </source>
</evidence>
<reference evidence="2 3" key="1">
    <citation type="journal article" date="2019" name="Nat. Ecol. Evol.">
        <title>Megaphylogeny resolves global patterns of mushroom evolution.</title>
        <authorList>
            <person name="Varga T."/>
            <person name="Krizsan K."/>
            <person name="Foldi C."/>
            <person name="Dima B."/>
            <person name="Sanchez-Garcia M."/>
            <person name="Sanchez-Ramirez S."/>
            <person name="Szollosi G.J."/>
            <person name="Szarkandi J.G."/>
            <person name="Papp V."/>
            <person name="Albert L."/>
            <person name="Andreopoulos W."/>
            <person name="Angelini C."/>
            <person name="Antonin V."/>
            <person name="Barry K.W."/>
            <person name="Bougher N.L."/>
            <person name="Buchanan P."/>
            <person name="Buyck B."/>
            <person name="Bense V."/>
            <person name="Catcheside P."/>
            <person name="Chovatia M."/>
            <person name="Cooper J."/>
            <person name="Damon W."/>
            <person name="Desjardin D."/>
            <person name="Finy P."/>
            <person name="Geml J."/>
            <person name="Haridas S."/>
            <person name="Hughes K."/>
            <person name="Justo A."/>
            <person name="Karasinski D."/>
            <person name="Kautmanova I."/>
            <person name="Kiss B."/>
            <person name="Kocsube S."/>
            <person name="Kotiranta H."/>
            <person name="LaButti K.M."/>
            <person name="Lechner B.E."/>
            <person name="Liimatainen K."/>
            <person name="Lipzen A."/>
            <person name="Lukacs Z."/>
            <person name="Mihaltcheva S."/>
            <person name="Morgado L.N."/>
            <person name="Niskanen T."/>
            <person name="Noordeloos M.E."/>
            <person name="Ohm R.A."/>
            <person name="Ortiz-Santana B."/>
            <person name="Ovrebo C."/>
            <person name="Racz N."/>
            <person name="Riley R."/>
            <person name="Savchenko A."/>
            <person name="Shiryaev A."/>
            <person name="Soop K."/>
            <person name="Spirin V."/>
            <person name="Szebenyi C."/>
            <person name="Tomsovsky M."/>
            <person name="Tulloss R.E."/>
            <person name="Uehling J."/>
            <person name="Grigoriev I.V."/>
            <person name="Vagvolgyi C."/>
            <person name="Papp T."/>
            <person name="Martin F.M."/>
            <person name="Miettinen O."/>
            <person name="Hibbett D.S."/>
            <person name="Nagy L.G."/>
        </authorList>
    </citation>
    <scope>NUCLEOTIDE SEQUENCE [LARGE SCALE GENOMIC DNA]</scope>
    <source>
        <strain evidence="2 3">FP101781</strain>
    </source>
</reference>
<feature type="region of interest" description="Disordered" evidence="1">
    <location>
        <begin position="1"/>
        <end position="21"/>
    </location>
</feature>
<accession>A0A4Y7SY94</accession>
<proteinExistence type="predicted"/>
<organism evidence="2 3">
    <name type="scientific">Coprinellus micaceus</name>
    <name type="common">Glistening ink-cap mushroom</name>
    <name type="synonym">Coprinus micaceus</name>
    <dbReference type="NCBI Taxonomy" id="71717"/>
    <lineage>
        <taxon>Eukaryota</taxon>
        <taxon>Fungi</taxon>
        <taxon>Dikarya</taxon>
        <taxon>Basidiomycota</taxon>
        <taxon>Agaricomycotina</taxon>
        <taxon>Agaricomycetes</taxon>
        <taxon>Agaricomycetidae</taxon>
        <taxon>Agaricales</taxon>
        <taxon>Agaricineae</taxon>
        <taxon>Psathyrellaceae</taxon>
        <taxon>Coprinellus</taxon>
    </lineage>
</organism>
<dbReference type="EMBL" id="QPFP01000045">
    <property type="protein sequence ID" value="TEB26810.1"/>
    <property type="molecule type" value="Genomic_DNA"/>
</dbReference>
<dbReference type="AlphaFoldDB" id="A0A4Y7SY94"/>
<evidence type="ECO:0000313" key="3">
    <source>
        <dbReference type="Proteomes" id="UP000298030"/>
    </source>
</evidence>
<gene>
    <name evidence="2" type="ORF">FA13DRAFT_1737015</name>
</gene>